<sequence length="410" mass="45134">MGPVGGHMVVQGWFGDYEQALGSGAVILAIAFDPFVQNLIHYYPKLVVDPTGTAIVSSNSIYDALGPPMNIVGYYLDPAMKANIYNSLFNSDSSKPWSTPSSDIRADTRIGRLWGTPFVIGPVPPGPSARPFIYTESISTPIQLIAPDNLPTSEIIFSASDFIPKWQAMECSIDPIVRSFRAKVSRGLYHEETLAISNNGSFPPGRQDDKYSLYPPWGPEMGVGENKEFVIGKRSLKAIQLFFQSFFSGEAQLNPQGFMPDSNSSTYANQDLIQLLTLANITDCTGGMAKKMHCAMDNVAAAMTKAIRDTPSRSNLSTVATGHAMTSMTHVSIHWQWIVLPILVWLLGLVTLLGTIWKTRKAMVPTWKNETMPLISLYRNGHNEKPKSDEVSETERVKLYKSEGKFALSG</sequence>
<dbReference type="PANTHER" id="PTHR35394:SF5">
    <property type="entry name" value="DUF3176 DOMAIN-CONTAINING PROTEIN"/>
    <property type="match status" value="1"/>
</dbReference>
<keyword evidence="1" id="KW-1133">Transmembrane helix</keyword>
<dbReference type="RefSeq" id="XP_040648137.1">
    <property type="nucleotide sequence ID" value="XM_040793282.1"/>
</dbReference>
<evidence type="ECO:0000313" key="2">
    <source>
        <dbReference type="EMBL" id="KXG49601.1"/>
    </source>
</evidence>
<gene>
    <name evidence="2" type="ORF">PGRI_055690</name>
</gene>
<reference evidence="2 3" key="1">
    <citation type="journal article" date="2016" name="BMC Genomics">
        <title>Genome sequencing and secondary metabolism of the postharvest pathogen Penicillium griseofulvum.</title>
        <authorList>
            <person name="Banani H."/>
            <person name="Marcet-Houben M."/>
            <person name="Ballester A.R."/>
            <person name="Abbruscato P."/>
            <person name="Gonzalez-Candelas L."/>
            <person name="Gabaldon T."/>
            <person name="Spadaro D."/>
        </authorList>
    </citation>
    <scope>NUCLEOTIDE SEQUENCE [LARGE SCALE GENOMIC DNA]</scope>
    <source>
        <strain evidence="2 3">PG3</strain>
    </source>
</reference>
<name>A0A135LKU0_PENPA</name>
<dbReference type="EMBL" id="LHQR01000048">
    <property type="protein sequence ID" value="KXG49601.1"/>
    <property type="molecule type" value="Genomic_DNA"/>
</dbReference>
<dbReference type="STRING" id="5078.A0A135LKU0"/>
<dbReference type="AlphaFoldDB" id="A0A135LKU0"/>
<comment type="caution">
    <text evidence="2">The sequence shown here is derived from an EMBL/GenBank/DDBJ whole genome shotgun (WGS) entry which is preliminary data.</text>
</comment>
<dbReference type="Proteomes" id="UP000070168">
    <property type="component" value="Unassembled WGS sequence"/>
</dbReference>
<evidence type="ECO:0000313" key="3">
    <source>
        <dbReference type="Proteomes" id="UP000070168"/>
    </source>
</evidence>
<dbReference type="OMA" id="CAMENTA"/>
<keyword evidence="1" id="KW-0812">Transmembrane</keyword>
<proteinExistence type="predicted"/>
<keyword evidence="1" id="KW-0472">Membrane</keyword>
<keyword evidence="3" id="KW-1185">Reference proteome</keyword>
<dbReference type="PANTHER" id="PTHR35394">
    <property type="entry name" value="DUF3176 DOMAIN-CONTAINING PROTEIN"/>
    <property type="match status" value="1"/>
</dbReference>
<evidence type="ECO:0000256" key="1">
    <source>
        <dbReference type="SAM" id="Phobius"/>
    </source>
</evidence>
<feature type="transmembrane region" description="Helical" evidence="1">
    <location>
        <begin position="335"/>
        <end position="357"/>
    </location>
</feature>
<dbReference type="GeneID" id="63708582"/>
<organism evidence="2 3">
    <name type="scientific">Penicillium patulum</name>
    <name type="common">Penicillium griseofulvum</name>
    <dbReference type="NCBI Taxonomy" id="5078"/>
    <lineage>
        <taxon>Eukaryota</taxon>
        <taxon>Fungi</taxon>
        <taxon>Dikarya</taxon>
        <taxon>Ascomycota</taxon>
        <taxon>Pezizomycotina</taxon>
        <taxon>Eurotiomycetes</taxon>
        <taxon>Eurotiomycetidae</taxon>
        <taxon>Eurotiales</taxon>
        <taxon>Aspergillaceae</taxon>
        <taxon>Penicillium</taxon>
    </lineage>
</organism>
<protein>
    <submittedName>
        <fullName evidence="2">Uncharacterized protein</fullName>
    </submittedName>
</protein>
<accession>A0A135LKU0</accession>
<dbReference type="OrthoDB" id="5242705at2759"/>